<feature type="transmembrane region" description="Helical" evidence="1">
    <location>
        <begin position="234"/>
        <end position="255"/>
    </location>
</feature>
<feature type="transmembrane region" description="Helical" evidence="1">
    <location>
        <begin position="293"/>
        <end position="311"/>
    </location>
</feature>
<feature type="transmembrane region" description="Helical" evidence="1">
    <location>
        <begin position="80"/>
        <end position="100"/>
    </location>
</feature>
<sequence>MNTLAGTGRLLRLGLRRDRVVIPVWVAVLIGFLMTTLSSYRKLYSTQAERDEYAAGLDGNAAARAFFGPVRDASTGGLTAWRLGMLGLALAGVMAVLLVIRHTRAEEEEGRLELVGSGAVGRRAPLTAALLVASAAAAVVGALAALVLAGEGAGGALAFGLTWTAGGLLFAAVAAVAAQVTENARAARGIAMTVLGVSFLLRAAGDASSGARWLTWASPLGWLGEVRPYAGDRYWILLLPLGVAAALGAAAYALVERRDLGAGLVAPRNGPAAAPPRLRSPLALAWRLQRGGLAGWAAGFLVYGLVIGGVADGVGDLVGDNADVGEVLTKLGGQSGIVDAYLATVNGLMGAIAALYGVQAALRLRSEETGGRAEPLLATAVGRLRWAGGHLLVALAGTVVLLLVYGTAAGLAYGAAAGGTGGKVADAVGAALAQTPAAWVVSAAALALFGLLPRATQAAWALAGAFVLIGPLGPMLDLDQAVMDLSPFTHVPKLPGGELTATPLAVLAAVAGALVAAGLYGLRRRDITP</sequence>
<comment type="caution">
    <text evidence="2">The sequence shown here is derived from an EMBL/GenBank/DDBJ whole genome shotgun (WGS) entry which is preliminary data.</text>
</comment>
<evidence type="ECO:0000256" key="1">
    <source>
        <dbReference type="SAM" id="Phobius"/>
    </source>
</evidence>
<proteinExistence type="predicted"/>
<protein>
    <submittedName>
        <fullName evidence="2">ABC transporter permease</fullName>
    </submittedName>
</protein>
<feature type="transmembrane region" description="Helical" evidence="1">
    <location>
        <begin position="340"/>
        <end position="362"/>
    </location>
</feature>
<feature type="transmembrane region" description="Helical" evidence="1">
    <location>
        <begin position="427"/>
        <end position="451"/>
    </location>
</feature>
<feature type="transmembrane region" description="Helical" evidence="1">
    <location>
        <begin position="128"/>
        <end position="150"/>
    </location>
</feature>
<feature type="transmembrane region" description="Helical" evidence="1">
    <location>
        <begin position="458"/>
        <end position="476"/>
    </location>
</feature>
<name>A0ABW2XLI0_9ACTN</name>
<feature type="transmembrane region" description="Helical" evidence="1">
    <location>
        <begin position="156"/>
        <end position="178"/>
    </location>
</feature>
<dbReference type="RefSeq" id="WP_378323608.1">
    <property type="nucleotide sequence ID" value="NZ_JBHTGP010000012.1"/>
</dbReference>
<feature type="transmembrane region" description="Helical" evidence="1">
    <location>
        <begin position="20"/>
        <end position="40"/>
    </location>
</feature>
<dbReference type="Proteomes" id="UP001597063">
    <property type="component" value="Unassembled WGS sequence"/>
</dbReference>
<feature type="transmembrane region" description="Helical" evidence="1">
    <location>
        <begin position="391"/>
        <end position="415"/>
    </location>
</feature>
<keyword evidence="1" id="KW-0812">Transmembrane</keyword>
<dbReference type="EMBL" id="JBHTGP010000012">
    <property type="protein sequence ID" value="MFD0687411.1"/>
    <property type="molecule type" value="Genomic_DNA"/>
</dbReference>
<keyword evidence="1" id="KW-1133">Transmembrane helix</keyword>
<organism evidence="2 3">
    <name type="scientific">Actinomadura fibrosa</name>
    <dbReference type="NCBI Taxonomy" id="111802"/>
    <lineage>
        <taxon>Bacteria</taxon>
        <taxon>Bacillati</taxon>
        <taxon>Actinomycetota</taxon>
        <taxon>Actinomycetes</taxon>
        <taxon>Streptosporangiales</taxon>
        <taxon>Thermomonosporaceae</taxon>
        <taxon>Actinomadura</taxon>
    </lineage>
</organism>
<evidence type="ECO:0000313" key="3">
    <source>
        <dbReference type="Proteomes" id="UP001597063"/>
    </source>
</evidence>
<evidence type="ECO:0000313" key="2">
    <source>
        <dbReference type="EMBL" id="MFD0687411.1"/>
    </source>
</evidence>
<reference evidence="3" key="1">
    <citation type="journal article" date="2019" name="Int. J. Syst. Evol. Microbiol.">
        <title>The Global Catalogue of Microorganisms (GCM) 10K type strain sequencing project: providing services to taxonomists for standard genome sequencing and annotation.</title>
        <authorList>
            <consortium name="The Broad Institute Genomics Platform"/>
            <consortium name="The Broad Institute Genome Sequencing Center for Infectious Disease"/>
            <person name="Wu L."/>
            <person name="Ma J."/>
        </authorList>
    </citation>
    <scope>NUCLEOTIDE SEQUENCE [LARGE SCALE GENOMIC DNA]</scope>
    <source>
        <strain evidence="3">JCM 9371</strain>
    </source>
</reference>
<keyword evidence="3" id="KW-1185">Reference proteome</keyword>
<feature type="transmembrane region" description="Helical" evidence="1">
    <location>
        <begin position="190"/>
        <end position="214"/>
    </location>
</feature>
<keyword evidence="1" id="KW-0472">Membrane</keyword>
<gene>
    <name evidence="2" type="ORF">ACFQZM_23145</name>
</gene>
<feature type="transmembrane region" description="Helical" evidence="1">
    <location>
        <begin position="501"/>
        <end position="522"/>
    </location>
</feature>
<accession>A0ABW2XLI0</accession>